<proteinExistence type="predicted"/>
<gene>
    <name evidence="2" type="ORF">IQ230_10915</name>
</gene>
<keyword evidence="3" id="KW-1185">Reference proteome</keyword>
<dbReference type="PANTHER" id="PTHR43658">
    <property type="entry name" value="SHORT-CHAIN DEHYDROGENASE/REDUCTASE"/>
    <property type="match status" value="1"/>
</dbReference>
<evidence type="ECO:0000313" key="2">
    <source>
        <dbReference type="EMBL" id="MBE9190855.1"/>
    </source>
</evidence>
<organism evidence="2 3">
    <name type="scientific">Gloeocapsopsis crepidinum LEGE 06123</name>
    <dbReference type="NCBI Taxonomy" id="588587"/>
    <lineage>
        <taxon>Bacteria</taxon>
        <taxon>Bacillati</taxon>
        <taxon>Cyanobacteriota</taxon>
        <taxon>Cyanophyceae</taxon>
        <taxon>Oscillatoriophycideae</taxon>
        <taxon>Chroococcales</taxon>
        <taxon>Chroococcaceae</taxon>
        <taxon>Gloeocapsopsis</taxon>
    </lineage>
</organism>
<dbReference type="Proteomes" id="UP000651156">
    <property type="component" value="Unassembled WGS sequence"/>
</dbReference>
<protein>
    <submittedName>
        <fullName evidence="2">SDR family NAD(P)-dependent oxidoreductase</fullName>
    </submittedName>
</protein>
<dbReference type="InterPro" id="IPR036291">
    <property type="entry name" value="NAD(P)-bd_dom_sf"/>
</dbReference>
<evidence type="ECO:0000256" key="1">
    <source>
        <dbReference type="ARBA" id="ARBA00023002"/>
    </source>
</evidence>
<comment type="caution">
    <text evidence="2">The sequence shown here is derived from an EMBL/GenBank/DDBJ whole genome shotgun (WGS) entry which is preliminary data.</text>
</comment>
<dbReference type="Gene3D" id="3.40.50.720">
    <property type="entry name" value="NAD(P)-binding Rossmann-like Domain"/>
    <property type="match status" value="1"/>
</dbReference>
<dbReference type="PANTHER" id="PTHR43658:SF8">
    <property type="entry name" value="17-BETA-HYDROXYSTEROID DEHYDROGENASE 14-RELATED"/>
    <property type="match status" value="1"/>
</dbReference>
<name>A0ABR9UTC9_9CHRO</name>
<accession>A0ABR9UTC9</accession>
<dbReference type="EMBL" id="JADEWN010000022">
    <property type="protein sequence ID" value="MBE9190855.1"/>
    <property type="molecule type" value="Genomic_DNA"/>
</dbReference>
<dbReference type="InterPro" id="IPR002347">
    <property type="entry name" value="SDR_fam"/>
</dbReference>
<reference evidence="2 3" key="1">
    <citation type="submission" date="2020-10" db="EMBL/GenBank/DDBJ databases">
        <authorList>
            <person name="Castelo-Branco R."/>
            <person name="Eusebio N."/>
            <person name="Adriana R."/>
            <person name="Vieira A."/>
            <person name="Brugerolle De Fraissinette N."/>
            <person name="Rezende De Castro R."/>
            <person name="Schneider M.P."/>
            <person name="Vasconcelos V."/>
            <person name="Leao P.N."/>
        </authorList>
    </citation>
    <scope>NUCLEOTIDE SEQUENCE [LARGE SCALE GENOMIC DNA]</scope>
    <source>
        <strain evidence="2 3">LEGE 06123</strain>
    </source>
</reference>
<keyword evidence="1" id="KW-0560">Oxidoreductase</keyword>
<evidence type="ECO:0000313" key="3">
    <source>
        <dbReference type="Proteomes" id="UP000651156"/>
    </source>
</evidence>
<dbReference type="Pfam" id="PF00106">
    <property type="entry name" value="adh_short"/>
    <property type="match status" value="1"/>
</dbReference>
<sequence>MSANGKVAIVTGGSSGIGKATAIAFAKVGAKVVIAAQRTLEGEDTIKQIQQAGGEGLFVKTDVTQAQEAAV</sequence>
<dbReference type="SUPFAM" id="SSF51735">
    <property type="entry name" value="NAD(P)-binding Rossmann-fold domains"/>
    <property type="match status" value="1"/>
</dbReference>